<proteinExistence type="predicted"/>
<accession>A0A919NQR6</accession>
<evidence type="ECO:0000256" key="3">
    <source>
        <dbReference type="ARBA" id="ARBA00016337"/>
    </source>
</evidence>
<dbReference type="GO" id="GO:0046872">
    <property type="term" value="F:metal ion binding"/>
    <property type="evidence" value="ECO:0007669"/>
    <property type="project" value="UniProtKB-KW"/>
</dbReference>
<keyword evidence="12" id="KW-1185">Reference proteome</keyword>
<evidence type="ECO:0000256" key="2">
    <source>
        <dbReference type="ARBA" id="ARBA00011955"/>
    </source>
</evidence>
<evidence type="ECO:0000256" key="5">
    <source>
        <dbReference type="ARBA" id="ARBA00022679"/>
    </source>
</evidence>
<comment type="caution">
    <text evidence="11">The sequence shown here is derived from an EMBL/GenBank/DDBJ whole genome shotgun (WGS) entry which is preliminary data.</text>
</comment>
<dbReference type="EC" id="2.7.1.180" evidence="2"/>
<protein>
    <recommendedName>
        <fullName evidence="3">FAD:protein FMN transferase</fullName>
        <ecNumber evidence="2">2.7.1.180</ecNumber>
    </recommendedName>
    <alternativeName>
        <fullName evidence="9">Flavin transferase</fullName>
    </alternativeName>
</protein>
<dbReference type="Gene3D" id="3.10.520.10">
    <property type="entry name" value="ApbE-like domains"/>
    <property type="match status" value="2"/>
</dbReference>
<dbReference type="GO" id="GO:0016740">
    <property type="term" value="F:transferase activity"/>
    <property type="evidence" value="ECO:0007669"/>
    <property type="project" value="UniProtKB-KW"/>
</dbReference>
<evidence type="ECO:0000256" key="4">
    <source>
        <dbReference type="ARBA" id="ARBA00022630"/>
    </source>
</evidence>
<keyword evidence="5 11" id="KW-0808">Transferase</keyword>
<evidence type="ECO:0000256" key="1">
    <source>
        <dbReference type="ARBA" id="ARBA00001946"/>
    </source>
</evidence>
<evidence type="ECO:0000313" key="11">
    <source>
        <dbReference type="EMBL" id="GIF23386.1"/>
    </source>
</evidence>
<dbReference type="RefSeq" id="WP_203811281.1">
    <property type="nucleotide sequence ID" value="NZ_BOMY01000039.1"/>
</dbReference>
<dbReference type="AlphaFoldDB" id="A0A919NQR6"/>
<keyword evidence="4" id="KW-0285">Flavoprotein</keyword>
<name>A0A919NQR6_9ACTN</name>
<dbReference type="PANTHER" id="PTHR30040">
    <property type="entry name" value="THIAMINE BIOSYNTHESIS LIPOPROTEIN APBE"/>
    <property type="match status" value="1"/>
</dbReference>
<evidence type="ECO:0000256" key="7">
    <source>
        <dbReference type="ARBA" id="ARBA00022827"/>
    </source>
</evidence>
<sequence length="264" mass="28470">MTATTLAQRAWVEQIMGLPVSIHLRGPDLTSEPVAAAVAAAFAELRHIDAVLSPYRNDSDLSRWERRELKLDSADPTLAEVVSLCEEAIRRTDGWFDPRGLPDPRTGEPRYDPSGLVKGWAVERAAQHLAALAGYSWCFNAGGDVLVHAPAARPRWRIGIEHPFDPTRIMRVLELRSGAVATSGSTHRGFHILDPRTRRPASAVRAISVTGPTLLWADVYATAAAARGGGALPWIQSLPGYDALAVLPSGLVRTTNGWPAAGPL</sequence>
<keyword evidence="6" id="KW-0479">Metal-binding</keyword>
<dbReference type="Pfam" id="PF02424">
    <property type="entry name" value="ApbE"/>
    <property type="match status" value="2"/>
</dbReference>
<keyword evidence="8" id="KW-0460">Magnesium</keyword>
<evidence type="ECO:0000256" key="9">
    <source>
        <dbReference type="ARBA" id="ARBA00031306"/>
    </source>
</evidence>
<dbReference type="InterPro" id="IPR024932">
    <property type="entry name" value="ApbE"/>
</dbReference>
<evidence type="ECO:0000256" key="10">
    <source>
        <dbReference type="ARBA" id="ARBA00048540"/>
    </source>
</evidence>
<dbReference type="EMBL" id="BOMY01000039">
    <property type="protein sequence ID" value="GIF23386.1"/>
    <property type="molecule type" value="Genomic_DNA"/>
</dbReference>
<dbReference type="PANTHER" id="PTHR30040:SF2">
    <property type="entry name" value="FAD:PROTEIN FMN TRANSFERASE"/>
    <property type="match status" value="1"/>
</dbReference>
<reference evidence="11" key="1">
    <citation type="submission" date="2021-01" db="EMBL/GenBank/DDBJ databases">
        <title>Whole genome shotgun sequence of Actinoplanes tereljensis NBRC 105297.</title>
        <authorList>
            <person name="Komaki H."/>
            <person name="Tamura T."/>
        </authorList>
    </citation>
    <scope>NUCLEOTIDE SEQUENCE</scope>
    <source>
        <strain evidence="11">NBRC 105297</strain>
    </source>
</reference>
<evidence type="ECO:0000256" key="8">
    <source>
        <dbReference type="ARBA" id="ARBA00022842"/>
    </source>
</evidence>
<gene>
    <name evidence="11" type="primary">apbE_3</name>
    <name evidence="11" type="ORF">Ate02nite_61160</name>
</gene>
<dbReference type="Proteomes" id="UP000623608">
    <property type="component" value="Unassembled WGS sequence"/>
</dbReference>
<evidence type="ECO:0000256" key="6">
    <source>
        <dbReference type="ARBA" id="ARBA00022723"/>
    </source>
</evidence>
<comment type="cofactor">
    <cofactor evidence="1">
        <name>Mg(2+)</name>
        <dbReference type="ChEBI" id="CHEBI:18420"/>
    </cofactor>
</comment>
<comment type="catalytic activity">
    <reaction evidence="10">
        <text>L-threonyl-[protein] + FAD = FMN-L-threonyl-[protein] + AMP + H(+)</text>
        <dbReference type="Rhea" id="RHEA:36847"/>
        <dbReference type="Rhea" id="RHEA-COMP:11060"/>
        <dbReference type="Rhea" id="RHEA-COMP:11061"/>
        <dbReference type="ChEBI" id="CHEBI:15378"/>
        <dbReference type="ChEBI" id="CHEBI:30013"/>
        <dbReference type="ChEBI" id="CHEBI:57692"/>
        <dbReference type="ChEBI" id="CHEBI:74257"/>
        <dbReference type="ChEBI" id="CHEBI:456215"/>
        <dbReference type="EC" id="2.7.1.180"/>
    </reaction>
</comment>
<organism evidence="11 12">
    <name type="scientific">Paractinoplanes tereljensis</name>
    <dbReference type="NCBI Taxonomy" id="571912"/>
    <lineage>
        <taxon>Bacteria</taxon>
        <taxon>Bacillati</taxon>
        <taxon>Actinomycetota</taxon>
        <taxon>Actinomycetes</taxon>
        <taxon>Micromonosporales</taxon>
        <taxon>Micromonosporaceae</taxon>
        <taxon>Paractinoplanes</taxon>
    </lineage>
</organism>
<dbReference type="InterPro" id="IPR003374">
    <property type="entry name" value="ApbE-like_sf"/>
</dbReference>
<evidence type="ECO:0000313" key="12">
    <source>
        <dbReference type="Proteomes" id="UP000623608"/>
    </source>
</evidence>
<dbReference type="SUPFAM" id="SSF143631">
    <property type="entry name" value="ApbE-like"/>
    <property type="match status" value="1"/>
</dbReference>
<keyword evidence="7" id="KW-0274">FAD</keyword>